<feature type="compositionally biased region" description="Polar residues" evidence="1">
    <location>
        <begin position="136"/>
        <end position="149"/>
    </location>
</feature>
<reference evidence="2" key="1">
    <citation type="submission" date="2023-03" db="EMBL/GenBank/DDBJ databases">
        <title>Massive genome expansion in bonnet fungi (Mycena s.s.) driven by repeated elements and novel gene families across ecological guilds.</title>
        <authorList>
            <consortium name="Lawrence Berkeley National Laboratory"/>
            <person name="Harder C.B."/>
            <person name="Miyauchi S."/>
            <person name="Viragh M."/>
            <person name="Kuo A."/>
            <person name="Thoen E."/>
            <person name="Andreopoulos B."/>
            <person name="Lu D."/>
            <person name="Skrede I."/>
            <person name="Drula E."/>
            <person name="Henrissat B."/>
            <person name="Morin E."/>
            <person name="Kohler A."/>
            <person name="Barry K."/>
            <person name="LaButti K."/>
            <person name="Morin E."/>
            <person name="Salamov A."/>
            <person name="Lipzen A."/>
            <person name="Mereny Z."/>
            <person name="Hegedus B."/>
            <person name="Baldrian P."/>
            <person name="Stursova M."/>
            <person name="Weitz H."/>
            <person name="Taylor A."/>
            <person name="Grigoriev I.V."/>
            <person name="Nagy L.G."/>
            <person name="Martin F."/>
            <person name="Kauserud H."/>
        </authorList>
    </citation>
    <scope>NUCLEOTIDE SEQUENCE</scope>
    <source>
        <strain evidence="2">CBHHK067</strain>
    </source>
</reference>
<feature type="region of interest" description="Disordered" evidence="1">
    <location>
        <begin position="288"/>
        <end position="311"/>
    </location>
</feature>
<sequence>MLRGIDTFDVPASSAQPKRASAFSSHRISGFYPTPDAGLHVCDNTNTNVTYHRLQAAPIPRIARPVRPLQVDVRQTAPLCRLLRSAGCLLGLGKPSEKEVRERERPRIREAERGAPSAAERLILHESASPSEYADNDNSFATPPNSSPSVYGGTACPRTRYERHFSASTLPSSFLRSSSSHGTGANDKLQLARTPSRLGADGSLAARLSICFAHLVGSTSDLSHTCSVLPPVGGTPAWVSVTSQSGSSYSSVFSAGSTSAHSHSHSHSAISIHSYFSVLHTYSSTATSTSTSSSGGMKRSGGPCPHSGMKG</sequence>
<evidence type="ECO:0000313" key="2">
    <source>
        <dbReference type="EMBL" id="KAJ7662413.1"/>
    </source>
</evidence>
<keyword evidence="3" id="KW-1185">Reference proteome</keyword>
<proteinExistence type="predicted"/>
<dbReference type="EMBL" id="JARKIE010000241">
    <property type="protein sequence ID" value="KAJ7662413.1"/>
    <property type="molecule type" value="Genomic_DNA"/>
</dbReference>
<comment type="caution">
    <text evidence="2">The sequence shown here is derived from an EMBL/GenBank/DDBJ whole genome shotgun (WGS) entry which is preliminary data.</text>
</comment>
<dbReference type="AlphaFoldDB" id="A0AAD7CTP7"/>
<name>A0AAD7CTP7_MYCRO</name>
<dbReference type="Proteomes" id="UP001221757">
    <property type="component" value="Unassembled WGS sequence"/>
</dbReference>
<feature type="compositionally biased region" description="Basic and acidic residues" evidence="1">
    <location>
        <begin position="96"/>
        <end position="113"/>
    </location>
</feature>
<feature type="region of interest" description="Disordered" evidence="1">
    <location>
        <begin position="96"/>
        <end position="154"/>
    </location>
</feature>
<gene>
    <name evidence="2" type="ORF">B0H17DRAFT_1211953</name>
</gene>
<evidence type="ECO:0000256" key="1">
    <source>
        <dbReference type="SAM" id="MobiDB-lite"/>
    </source>
</evidence>
<accession>A0AAD7CTP7</accession>
<organism evidence="2 3">
    <name type="scientific">Mycena rosella</name>
    <name type="common">Pink bonnet</name>
    <name type="synonym">Agaricus rosellus</name>
    <dbReference type="NCBI Taxonomy" id="1033263"/>
    <lineage>
        <taxon>Eukaryota</taxon>
        <taxon>Fungi</taxon>
        <taxon>Dikarya</taxon>
        <taxon>Basidiomycota</taxon>
        <taxon>Agaricomycotina</taxon>
        <taxon>Agaricomycetes</taxon>
        <taxon>Agaricomycetidae</taxon>
        <taxon>Agaricales</taxon>
        <taxon>Marasmiineae</taxon>
        <taxon>Mycenaceae</taxon>
        <taxon>Mycena</taxon>
    </lineage>
</organism>
<protein>
    <submittedName>
        <fullName evidence="2">Uncharacterized protein</fullName>
    </submittedName>
</protein>
<evidence type="ECO:0000313" key="3">
    <source>
        <dbReference type="Proteomes" id="UP001221757"/>
    </source>
</evidence>